<keyword evidence="1" id="KW-0812">Transmembrane</keyword>
<feature type="transmembrane region" description="Helical" evidence="1">
    <location>
        <begin position="104"/>
        <end position="124"/>
    </location>
</feature>
<comment type="caution">
    <text evidence="3">The sequence shown here is derived from an EMBL/GenBank/DDBJ whole genome shotgun (WGS) entry which is preliminary data.</text>
</comment>
<dbReference type="Proteomes" id="UP001642540">
    <property type="component" value="Unassembled WGS sequence"/>
</dbReference>
<feature type="transmembrane region" description="Helical" evidence="1">
    <location>
        <begin position="43"/>
        <end position="62"/>
    </location>
</feature>
<keyword evidence="4" id="KW-1185">Reference proteome</keyword>
<dbReference type="PANTHER" id="PTHR39299">
    <property type="entry name" value="TRANSMEMBRANE PROTEIN"/>
    <property type="match status" value="1"/>
</dbReference>
<dbReference type="InterPro" id="IPR056691">
    <property type="entry name" value="DUF7789"/>
</dbReference>
<dbReference type="EMBL" id="CAXLJM020000027">
    <property type="protein sequence ID" value="CAL8096255.1"/>
    <property type="molecule type" value="Genomic_DNA"/>
</dbReference>
<protein>
    <recommendedName>
        <fullName evidence="2">DUF7789 domain-containing protein</fullName>
    </recommendedName>
</protein>
<organism evidence="3 4">
    <name type="scientific">Orchesella dallaii</name>
    <dbReference type="NCBI Taxonomy" id="48710"/>
    <lineage>
        <taxon>Eukaryota</taxon>
        <taxon>Metazoa</taxon>
        <taxon>Ecdysozoa</taxon>
        <taxon>Arthropoda</taxon>
        <taxon>Hexapoda</taxon>
        <taxon>Collembola</taxon>
        <taxon>Entomobryomorpha</taxon>
        <taxon>Entomobryoidea</taxon>
        <taxon>Orchesellidae</taxon>
        <taxon>Orchesellinae</taxon>
        <taxon>Orchesella</taxon>
    </lineage>
</organism>
<keyword evidence="1" id="KW-0472">Membrane</keyword>
<proteinExistence type="predicted"/>
<name>A0ABP1QF50_9HEXA</name>
<feature type="domain" description="DUF7789" evidence="2">
    <location>
        <begin position="172"/>
        <end position="295"/>
    </location>
</feature>
<keyword evidence="1" id="KW-1133">Transmembrane helix</keyword>
<evidence type="ECO:0000313" key="4">
    <source>
        <dbReference type="Proteomes" id="UP001642540"/>
    </source>
</evidence>
<feature type="domain" description="DUF7789" evidence="2">
    <location>
        <begin position="30"/>
        <end position="153"/>
    </location>
</feature>
<evidence type="ECO:0000313" key="3">
    <source>
        <dbReference type="EMBL" id="CAL8096255.1"/>
    </source>
</evidence>
<accession>A0ABP1QF50</accession>
<feature type="transmembrane region" description="Helical" evidence="1">
    <location>
        <begin position="283"/>
        <end position="306"/>
    </location>
</feature>
<evidence type="ECO:0000256" key="1">
    <source>
        <dbReference type="SAM" id="Phobius"/>
    </source>
</evidence>
<feature type="transmembrane region" description="Helical" evidence="1">
    <location>
        <begin position="185"/>
        <end position="207"/>
    </location>
</feature>
<sequence>MSSYEEEHSDSNEEIPVLRMIPTVRQSIIGQVRTCSAVTSLEWSFVACSTISIITGCAFNIYRLATLSLNSDEYLFAIIVLVNLIFCIWYLLHGIFQEQPFEVLMFIITTILLSVLIALNYAVVEDSDPNGPAHLKLIRFLVTVFLTLPNAVLGLKVGWHYWDSGNLIFKTVGADMRLQRMCRTLLFGMSLLVFDAQAFISCLILIMERGISDLTDEDKVIMSSGVAFIILWLSIGYVAIRKENMHLVWLFFATSIIQPAYTVYLFVDGLREIVDSYSTIRTYSIFTAGISLVVAHFSLLATFVVIASNFGKGLSSAGMCLKLNNFLNMKYFCI</sequence>
<feature type="transmembrane region" description="Helical" evidence="1">
    <location>
        <begin position="247"/>
        <end position="267"/>
    </location>
</feature>
<evidence type="ECO:0000259" key="2">
    <source>
        <dbReference type="Pfam" id="PF25044"/>
    </source>
</evidence>
<dbReference type="PANTHER" id="PTHR39299:SF1">
    <property type="entry name" value="TRANSMEMBRANE PROTEIN"/>
    <property type="match status" value="1"/>
</dbReference>
<reference evidence="3 4" key="1">
    <citation type="submission" date="2024-08" db="EMBL/GenBank/DDBJ databases">
        <authorList>
            <person name="Cucini C."/>
            <person name="Frati F."/>
        </authorList>
    </citation>
    <scope>NUCLEOTIDE SEQUENCE [LARGE SCALE GENOMIC DNA]</scope>
</reference>
<feature type="transmembrane region" description="Helical" evidence="1">
    <location>
        <begin position="136"/>
        <end position="155"/>
    </location>
</feature>
<feature type="transmembrane region" description="Helical" evidence="1">
    <location>
        <begin position="219"/>
        <end position="240"/>
    </location>
</feature>
<dbReference type="Pfam" id="PF25044">
    <property type="entry name" value="DUF7789"/>
    <property type="match status" value="2"/>
</dbReference>
<gene>
    <name evidence="3" type="ORF">ODALV1_LOCUS9312</name>
</gene>
<feature type="transmembrane region" description="Helical" evidence="1">
    <location>
        <begin position="74"/>
        <end position="92"/>
    </location>
</feature>